<accession>A0A8E2ENQ1</accession>
<keyword evidence="4" id="KW-1185">Reference proteome</keyword>
<dbReference type="EMBL" id="KV751105">
    <property type="protein sequence ID" value="OCL01588.1"/>
    <property type="molecule type" value="Genomic_DNA"/>
</dbReference>
<evidence type="ECO:0000313" key="4">
    <source>
        <dbReference type="Proteomes" id="UP000250140"/>
    </source>
</evidence>
<feature type="domain" description="Heterokaryon incompatibility" evidence="1">
    <location>
        <begin position="22"/>
        <end position="108"/>
    </location>
</feature>
<name>A0A8E2ENQ1_9PEZI</name>
<protein>
    <submittedName>
        <fullName evidence="3">HET-domain-containing protein</fullName>
    </submittedName>
</protein>
<feature type="domain" description="DUF8212" evidence="2">
    <location>
        <begin position="225"/>
        <end position="247"/>
    </location>
</feature>
<dbReference type="Proteomes" id="UP000250140">
    <property type="component" value="Unassembled WGS sequence"/>
</dbReference>
<dbReference type="OrthoDB" id="20872at2759"/>
<gene>
    <name evidence="3" type="ORF">AOQ84DRAFT_230792</name>
</gene>
<organism evidence="3 4">
    <name type="scientific">Glonium stellatum</name>
    <dbReference type="NCBI Taxonomy" id="574774"/>
    <lineage>
        <taxon>Eukaryota</taxon>
        <taxon>Fungi</taxon>
        <taxon>Dikarya</taxon>
        <taxon>Ascomycota</taxon>
        <taxon>Pezizomycotina</taxon>
        <taxon>Dothideomycetes</taxon>
        <taxon>Pleosporomycetidae</taxon>
        <taxon>Gloniales</taxon>
        <taxon>Gloniaceae</taxon>
        <taxon>Glonium</taxon>
    </lineage>
</organism>
<dbReference type="PANTHER" id="PTHR10622">
    <property type="entry name" value="HET DOMAIN-CONTAINING PROTEIN"/>
    <property type="match status" value="1"/>
</dbReference>
<dbReference type="InterPro" id="IPR058525">
    <property type="entry name" value="DUF8212"/>
</dbReference>
<dbReference type="InterPro" id="IPR010730">
    <property type="entry name" value="HET"/>
</dbReference>
<evidence type="ECO:0000259" key="2">
    <source>
        <dbReference type="Pfam" id="PF26640"/>
    </source>
</evidence>
<evidence type="ECO:0000259" key="1">
    <source>
        <dbReference type="Pfam" id="PF06985"/>
    </source>
</evidence>
<dbReference type="AlphaFoldDB" id="A0A8E2ENQ1"/>
<reference evidence="3 4" key="1">
    <citation type="journal article" date="2016" name="Nat. Commun.">
        <title>Ectomycorrhizal ecology is imprinted in the genome of the dominant symbiotic fungus Cenococcum geophilum.</title>
        <authorList>
            <consortium name="DOE Joint Genome Institute"/>
            <person name="Peter M."/>
            <person name="Kohler A."/>
            <person name="Ohm R.A."/>
            <person name="Kuo A."/>
            <person name="Krutzmann J."/>
            <person name="Morin E."/>
            <person name="Arend M."/>
            <person name="Barry K.W."/>
            <person name="Binder M."/>
            <person name="Choi C."/>
            <person name="Clum A."/>
            <person name="Copeland A."/>
            <person name="Grisel N."/>
            <person name="Haridas S."/>
            <person name="Kipfer T."/>
            <person name="LaButti K."/>
            <person name="Lindquist E."/>
            <person name="Lipzen A."/>
            <person name="Maire R."/>
            <person name="Meier B."/>
            <person name="Mihaltcheva S."/>
            <person name="Molinier V."/>
            <person name="Murat C."/>
            <person name="Poggeler S."/>
            <person name="Quandt C.A."/>
            <person name="Sperisen C."/>
            <person name="Tritt A."/>
            <person name="Tisserant E."/>
            <person name="Crous P.W."/>
            <person name="Henrissat B."/>
            <person name="Nehls U."/>
            <person name="Egli S."/>
            <person name="Spatafora J.W."/>
            <person name="Grigoriev I.V."/>
            <person name="Martin F.M."/>
        </authorList>
    </citation>
    <scope>NUCLEOTIDE SEQUENCE [LARGE SCALE GENOMIC DNA]</scope>
    <source>
        <strain evidence="3 4">CBS 207.34</strain>
    </source>
</reference>
<dbReference type="Pfam" id="PF26640">
    <property type="entry name" value="DUF8212"/>
    <property type="match status" value="1"/>
</dbReference>
<dbReference type="PANTHER" id="PTHR10622:SF10">
    <property type="entry name" value="HET DOMAIN-CONTAINING PROTEIN"/>
    <property type="match status" value="1"/>
</dbReference>
<proteinExistence type="predicted"/>
<dbReference type="Pfam" id="PF06985">
    <property type="entry name" value="HET"/>
    <property type="match status" value="1"/>
</dbReference>
<evidence type="ECO:0000313" key="3">
    <source>
        <dbReference type="EMBL" id="OCL01588.1"/>
    </source>
</evidence>
<sequence>MRLLNTKSKTLEEFHSSKIPPYAILSHTWGEGEISFQDMVRGEAPQLQGYKKIVGCCNQAASDGYKYVWIDTCCIDKTSSAELSESINSMFRWYRKAHVCYAYLSDVDSILDPTDLQLAIAKSRWFTRGWTLQELIGPSNVIFYNCSWDEIGTKAGLAEIISNITGADVPVLLKGGKNNFSDYSIAKRMFWASRRETTRVEDEAYCLMGLFGVNMPLIYGEGKMAFFRLQDEIMRHSDDHSLFAWKASTDTEIGLLASSPREFSESGKVDRIATKDSRPYSITNKGVQITLPLLNTPNGEGFEFTYWSDSMPALLTHRKVMRPLTRLINILGSKTVIAVLNCQPAEMEDYIFGAILDKQSGYADDNFYLRHSRGPSLILLERKIFQNHTALKQIFVGFPERGDEDVSIFDYGETSQYYMYDNDNDMLEVP</sequence>